<evidence type="ECO:0000256" key="2">
    <source>
        <dbReference type="ARBA" id="ARBA00022692"/>
    </source>
</evidence>
<feature type="transmembrane region" description="Helical" evidence="10">
    <location>
        <begin position="145"/>
        <end position="169"/>
    </location>
</feature>
<dbReference type="SUPFAM" id="SSF81321">
    <property type="entry name" value="Family A G protein-coupled receptor-like"/>
    <property type="match status" value="1"/>
</dbReference>
<feature type="transmembrane region" description="Helical" evidence="10">
    <location>
        <begin position="189"/>
        <end position="210"/>
    </location>
</feature>
<evidence type="ECO:0000256" key="9">
    <source>
        <dbReference type="SAM" id="MobiDB-lite"/>
    </source>
</evidence>
<evidence type="ECO:0000256" key="10">
    <source>
        <dbReference type="SAM" id="Phobius"/>
    </source>
</evidence>
<accession>A0ABN8LLZ1</accession>
<dbReference type="PANTHER" id="PTHR45695">
    <property type="entry name" value="LEUCOKININ RECEPTOR-RELATED"/>
    <property type="match status" value="1"/>
</dbReference>
<dbReference type="PANTHER" id="PTHR45695:SF9">
    <property type="entry name" value="LEUCOKININ RECEPTOR"/>
    <property type="match status" value="1"/>
</dbReference>
<evidence type="ECO:0000256" key="4">
    <source>
        <dbReference type="ARBA" id="ARBA00023040"/>
    </source>
</evidence>
<dbReference type="PRINTS" id="PR00237">
    <property type="entry name" value="GPCRRHODOPSN"/>
</dbReference>
<evidence type="ECO:0000256" key="3">
    <source>
        <dbReference type="ARBA" id="ARBA00022989"/>
    </source>
</evidence>
<feature type="domain" description="G-protein coupled receptors family 1 profile" evidence="11">
    <location>
        <begin position="43"/>
        <end position="299"/>
    </location>
</feature>
<dbReference type="EMBL" id="CALNXI010000043">
    <property type="protein sequence ID" value="CAH3016537.1"/>
    <property type="molecule type" value="Genomic_DNA"/>
</dbReference>
<dbReference type="Proteomes" id="UP001159427">
    <property type="component" value="Unassembled WGS sequence"/>
</dbReference>
<evidence type="ECO:0000256" key="7">
    <source>
        <dbReference type="ARBA" id="ARBA00023224"/>
    </source>
</evidence>
<feature type="transmembrane region" description="Helical" evidence="10">
    <location>
        <begin position="64"/>
        <end position="86"/>
    </location>
</feature>
<feature type="transmembrane region" description="Helical" evidence="10">
    <location>
        <begin position="282"/>
        <end position="302"/>
    </location>
</feature>
<evidence type="ECO:0000256" key="6">
    <source>
        <dbReference type="ARBA" id="ARBA00023170"/>
    </source>
</evidence>
<evidence type="ECO:0000256" key="5">
    <source>
        <dbReference type="ARBA" id="ARBA00023136"/>
    </source>
</evidence>
<protein>
    <recommendedName>
        <fullName evidence="11">G-protein coupled receptors family 1 profile domain-containing protein</fullName>
    </recommendedName>
</protein>
<evidence type="ECO:0000256" key="1">
    <source>
        <dbReference type="ARBA" id="ARBA00004141"/>
    </source>
</evidence>
<comment type="subcellular location">
    <subcellularLocation>
        <location evidence="1">Membrane</location>
        <topology evidence="1">Multi-pass membrane protein</topology>
    </subcellularLocation>
</comment>
<evidence type="ECO:0000313" key="13">
    <source>
        <dbReference type="Proteomes" id="UP001159427"/>
    </source>
</evidence>
<dbReference type="Pfam" id="PF00001">
    <property type="entry name" value="7tm_1"/>
    <property type="match status" value="1"/>
</dbReference>
<comment type="similarity">
    <text evidence="8">Belongs to the G-protein coupled receptor 1 family.</text>
</comment>
<evidence type="ECO:0000313" key="12">
    <source>
        <dbReference type="EMBL" id="CAH3016537.1"/>
    </source>
</evidence>
<feature type="region of interest" description="Disordered" evidence="9">
    <location>
        <begin position="340"/>
        <end position="360"/>
    </location>
</feature>
<dbReference type="PROSITE" id="PS50262">
    <property type="entry name" value="G_PROTEIN_RECEP_F1_2"/>
    <property type="match status" value="1"/>
</dbReference>
<dbReference type="InterPro" id="IPR017452">
    <property type="entry name" value="GPCR_Rhodpsn_7TM"/>
</dbReference>
<dbReference type="InterPro" id="IPR000276">
    <property type="entry name" value="GPCR_Rhodpsn"/>
</dbReference>
<keyword evidence="7 8" id="KW-0807">Transducer</keyword>
<keyword evidence="13" id="KW-1185">Reference proteome</keyword>
<feature type="transmembrane region" description="Helical" evidence="10">
    <location>
        <begin position="106"/>
        <end position="124"/>
    </location>
</feature>
<dbReference type="Gene3D" id="1.20.1070.10">
    <property type="entry name" value="Rhodopsin 7-helix transmembrane proteins"/>
    <property type="match status" value="1"/>
</dbReference>
<dbReference type="PROSITE" id="PS00237">
    <property type="entry name" value="G_PROTEIN_RECEP_F1_1"/>
    <property type="match status" value="1"/>
</dbReference>
<keyword evidence="3 10" id="KW-1133">Transmembrane helix</keyword>
<keyword evidence="2 8" id="KW-0812">Transmembrane</keyword>
<feature type="transmembrane region" description="Helical" evidence="10">
    <location>
        <begin position="31"/>
        <end position="52"/>
    </location>
</feature>
<feature type="transmembrane region" description="Helical" evidence="10">
    <location>
        <begin position="241"/>
        <end position="262"/>
    </location>
</feature>
<feature type="compositionally biased region" description="Basic and acidic residues" evidence="9">
    <location>
        <begin position="340"/>
        <end position="354"/>
    </location>
</feature>
<proteinExistence type="inferred from homology"/>
<comment type="caution">
    <text evidence="12">The sequence shown here is derived from an EMBL/GenBank/DDBJ whole genome shotgun (WGS) entry which is preliminary data.</text>
</comment>
<keyword evidence="4 8" id="KW-0297">G-protein coupled receptor</keyword>
<evidence type="ECO:0000256" key="8">
    <source>
        <dbReference type="RuleBase" id="RU000688"/>
    </source>
</evidence>
<sequence>MDLVWNETNISSGNHSPNLGERSADHIIRSIWLSVVFAFGTVGNVLLFSVILRKGRITNVTNLFNLNLAIADLVRIFLFIPVYLFYSAYDSWPVELGLAGCKSVFLILQNSLTVSILTLLFMSIERFRAVVHPLRKQMSIRVARCLVVLSWFLGFIASVWYSIAVTLVTNDDGHAHCQPGSKGTFVTTGLLLLITGTQWLPGAAFTITYMRIILKLRRDAVIKPSDVSQSSQNRHRRNLRAARILVIEVLFFLGCLYPFYHYSLATAMGDGESPGLLSLDGTVIFCMMITFSLTNPFCHILLNSEFREDVRRIFQQIKSGLGNRSIRNWSEINLPGWHVHRDKETSGQNEERHNTNGSGK</sequence>
<organism evidence="12 13">
    <name type="scientific">Porites evermanni</name>
    <dbReference type="NCBI Taxonomy" id="104178"/>
    <lineage>
        <taxon>Eukaryota</taxon>
        <taxon>Metazoa</taxon>
        <taxon>Cnidaria</taxon>
        <taxon>Anthozoa</taxon>
        <taxon>Hexacorallia</taxon>
        <taxon>Scleractinia</taxon>
        <taxon>Fungiina</taxon>
        <taxon>Poritidae</taxon>
        <taxon>Porites</taxon>
    </lineage>
</organism>
<keyword evidence="5 10" id="KW-0472">Membrane</keyword>
<gene>
    <name evidence="12" type="ORF">PEVE_00030429</name>
</gene>
<evidence type="ECO:0000259" key="11">
    <source>
        <dbReference type="PROSITE" id="PS50262"/>
    </source>
</evidence>
<name>A0ABN8LLZ1_9CNID</name>
<reference evidence="12 13" key="1">
    <citation type="submission" date="2022-05" db="EMBL/GenBank/DDBJ databases">
        <authorList>
            <consortium name="Genoscope - CEA"/>
            <person name="William W."/>
        </authorList>
    </citation>
    <scope>NUCLEOTIDE SEQUENCE [LARGE SCALE GENOMIC DNA]</scope>
</reference>
<keyword evidence="6 8" id="KW-0675">Receptor</keyword>